<dbReference type="EMBL" id="WSZM01000404">
    <property type="protein sequence ID" value="KAF4033816.1"/>
    <property type="molecule type" value="Genomic_DNA"/>
</dbReference>
<dbReference type="EMBL" id="WSZM01001099">
    <property type="protein sequence ID" value="KAF4028288.1"/>
    <property type="molecule type" value="Genomic_DNA"/>
</dbReference>
<dbReference type="Proteomes" id="UP000602510">
    <property type="component" value="Unassembled WGS sequence"/>
</dbReference>
<accession>A0A833WQE4</accession>
<sequence>MAVEPEESVSSVHQVYKNKQIEFTKWCDDKGSSFGNLTRYAVTGPKLHLLLVECVIGRSKCRKNKEGRE</sequence>
<comment type="caution">
    <text evidence="2">The sequence shown here is derived from an EMBL/GenBank/DDBJ whole genome shotgun (WGS) entry which is preliminary data.</text>
</comment>
<evidence type="ECO:0000313" key="3">
    <source>
        <dbReference type="Proteomes" id="UP000602510"/>
    </source>
</evidence>
<reference evidence="2" key="1">
    <citation type="submission" date="2020-04" db="EMBL/GenBank/DDBJ databases">
        <title>Hybrid Assembly of Korean Phytophthora infestans isolates.</title>
        <authorList>
            <person name="Prokchorchik M."/>
            <person name="Lee Y."/>
            <person name="Seo J."/>
            <person name="Cho J.-H."/>
            <person name="Park Y.-E."/>
            <person name="Jang D.-C."/>
            <person name="Im J.-S."/>
            <person name="Choi J.-G."/>
            <person name="Park H.-J."/>
            <person name="Lee G.-B."/>
            <person name="Lee Y.-G."/>
            <person name="Hong S.-Y."/>
            <person name="Cho K."/>
            <person name="Sohn K.H."/>
        </authorList>
    </citation>
    <scope>NUCLEOTIDE SEQUENCE</scope>
    <source>
        <strain evidence="2">KR_1_A1</strain>
    </source>
</reference>
<name>A0A833WQE4_PHYIN</name>
<evidence type="ECO:0000313" key="1">
    <source>
        <dbReference type="EMBL" id="KAF4028288.1"/>
    </source>
</evidence>
<dbReference type="AlphaFoldDB" id="A0A833WQE4"/>
<proteinExistence type="predicted"/>
<gene>
    <name evidence="2" type="ORF">GN244_ATG14228</name>
    <name evidence="1" type="ORF">GN244_ATG20009</name>
</gene>
<organism evidence="2 3">
    <name type="scientific">Phytophthora infestans</name>
    <name type="common">Potato late blight agent</name>
    <name type="synonym">Botrytis infestans</name>
    <dbReference type="NCBI Taxonomy" id="4787"/>
    <lineage>
        <taxon>Eukaryota</taxon>
        <taxon>Sar</taxon>
        <taxon>Stramenopiles</taxon>
        <taxon>Oomycota</taxon>
        <taxon>Peronosporomycetes</taxon>
        <taxon>Peronosporales</taxon>
        <taxon>Peronosporaceae</taxon>
        <taxon>Phytophthora</taxon>
    </lineage>
</organism>
<protein>
    <submittedName>
        <fullName evidence="2">Uncharacterized protein</fullName>
    </submittedName>
</protein>
<evidence type="ECO:0000313" key="2">
    <source>
        <dbReference type="EMBL" id="KAF4033816.1"/>
    </source>
</evidence>
<keyword evidence="3" id="KW-1185">Reference proteome</keyword>